<organism evidence="6 7">
    <name type="scientific">Latilactobacillus fuchuensis DSM 14340 = JCM 11249</name>
    <dbReference type="NCBI Taxonomy" id="1423747"/>
    <lineage>
        <taxon>Bacteria</taxon>
        <taxon>Bacillati</taxon>
        <taxon>Bacillota</taxon>
        <taxon>Bacilli</taxon>
        <taxon>Lactobacillales</taxon>
        <taxon>Lactobacillaceae</taxon>
        <taxon>Latilactobacillus</taxon>
    </lineage>
</organism>
<name>A0A0R1RXY1_9LACO</name>
<dbReference type="eggNOG" id="COG0212">
    <property type="taxonomic scope" value="Bacteria"/>
</dbReference>
<dbReference type="NCBIfam" id="TIGR02727">
    <property type="entry name" value="MTHFS_bact"/>
    <property type="match status" value="1"/>
</dbReference>
<dbReference type="SUPFAM" id="SSF100950">
    <property type="entry name" value="NagB/RpiA/CoA transferase-like"/>
    <property type="match status" value="1"/>
</dbReference>
<dbReference type="PANTHER" id="PTHR23407:SF1">
    <property type="entry name" value="5-FORMYLTETRAHYDROFOLATE CYCLO-LIGASE"/>
    <property type="match status" value="1"/>
</dbReference>
<keyword evidence="5" id="KW-0479">Metal-binding</keyword>
<evidence type="ECO:0000256" key="2">
    <source>
        <dbReference type="ARBA" id="ARBA00022741"/>
    </source>
</evidence>
<sequence length="188" mass="20872">MLIIKEAYQMLTKKALRQQQIQQLVELSQQPALKQAQEATILKQLAASSAFQAATVIGITLSQSIEYQTQPVIELARQLGKTVVVPKTLPKRQMAFYELTPTTELIKSDFGVLEPVATVVRVPDLMIVPGLAFTDDGWRLGFGGGYYDRYLAQNPMPTIALALKPQQKAASDWTVDPFDIRINQVIKG</sequence>
<keyword evidence="6" id="KW-0436">Ligase</keyword>
<feature type="binding site" evidence="4">
    <location>
        <begin position="139"/>
        <end position="147"/>
    </location>
    <ligand>
        <name>ATP</name>
        <dbReference type="ChEBI" id="CHEBI:30616"/>
    </ligand>
</feature>
<proteinExistence type="inferred from homology"/>
<dbReference type="Proteomes" id="UP000051264">
    <property type="component" value="Unassembled WGS sequence"/>
</dbReference>
<dbReference type="PIRSF" id="PIRSF006806">
    <property type="entry name" value="FTHF_cligase"/>
    <property type="match status" value="1"/>
</dbReference>
<feature type="binding site" evidence="4">
    <location>
        <begin position="13"/>
        <end position="17"/>
    </location>
    <ligand>
        <name>ATP</name>
        <dbReference type="ChEBI" id="CHEBI:30616"/>
    </ligand>
</feature>
<dbReference type="InterPro" id="IPR002698">
    <property type="entry name" value="FTHF_cligase"/>
</dbReference>
<evidence type="ECO:0000256" key="3">
    <source>
        <dbReference type="ARBA" id="ARBA00022840"/>
    </source>
</evidence>
<comment type="caution">
    <text evidence="6">The sequence shown here is derived from an EMBL/GenBank/DDBJ whole genome shotgun (WGS) entry which is preliminary data.</text>
</comment>
<dbReference type="EMBL" id="AZEX01000074">
    <property type="protein sequence ID" value="KRL58323.1"/>
    <property type="molecule type" value="Genomic_DNA"/>
</dbReference>
<comment type="cofactor">
    <cofactor evidence="5">
        <name>Mg(2+)</name>
        <dbReference type="ChEBI" id="CHEBI:18420"/>
    </cofactor>
</comment>
<dbReference type="GO" id="GO:0046872">
    <property type="term" value="F:metal ion binding"/>
    <property type="evidence" value="ECO:0007669"/>
    <property type="project" value="UniProtKB-KW"/>
</dbReference>
<dbReference type="Pfam" id="PF01812">
    <property type="entry name" value="5-FTHF_cyc-lig"/>
    <property type="match status" value="1"/>
</dbReference>
<feature type="binding site" evidence="4">
    <location>
        <position position="61"/>
    </location>
    <ligand>
        <name>substrate</name>
    </ligand>
</feature>
<accession>A0A0R1RXY1</accession>
<dbReference type="GO" id="GO:0035999">
    <property type="term" value="P:tetrahydrofolate interconversion"/>
    <property type="evidence" value="ECO:0007669"/>
    <property type="project" value="TreeGrafter"/>
</dbReference>
<dbReference type="PANTHER" id="PTHR23407">
    <property type="entry name" value="ATPASE INHIBITOR/5-FORMYLTETRAHYDROFOLATE CYCLO-LIGASE"/>
    <property type="match status" value="1"/>
</dbReference>
<evidence type="ECO:0000256" key="5">
    <source>
        <dbReference type="RuleBase" id="RU361279"/>
    </source>
</evidence>
<dbReference type="EC" id="6.3.3.2" evidence="5"/>
<dbReference type="InterPro" id="IPR024185">
    <property type="entry name" value="FTHF_cligase-like_sf"/>
</dbReference>
<gene>
    <name evidence="6" type="ORF">FC69_GL000505</name>
</gene>
<keyword evidence="3 4" id="KW-0067">ATP-binding</keyword>
<dbReference type="GO" id="GO:0005524">
    <property type="term" value="F:ATP binding"/>
    <property type="evidence" value="ECO:0007669"/>
    <property type="project" value="UniProtKB-KW"/>
</dbReference>
<protein>
    <recommendedName>
        <fullName evidence="5">5-formyltetrahydrofolate cyclo-ligase</fullName>
        <ecNumber evidence="5">6.3.3.2</ecNumber>
    </recommendedName>
</protein>
<dbReference type="GO" id="GO:0030272">
    <property type="term" value="F:5-formyltetrahydrofolate cyclo-ligase activity"/>
    <property type="evidence" value="ECO:0007669"/>
    <property type="project" value="UniProtKB-EC"/>
</dbReference>
<evidence type="ECO:0000313" key="7">
    <source>
        <dbReference type="Proteomes" id="UP000051264"/>
    </source>
</evidence>
<comment type="similarity">
    <text evidence="1 5">Belongs to the 5-formyltetrahydrofolate cyclo-ligase family.</text>
</comment>
<dbReference type="GO" id="GO:0009396">
    <property type="term" value="P:folic acid-containing compound biosynthetic process"/>
    <property type="evidence" value="ECO:0007669"/>
    <property type="project" value="TreeGrafter"/>
</dbReference>
<dbReference type="Gene3D" id="3.40.50.10420">
    <property type="entry name" value="NagB/RpiA/CoA transferase-like"/>
    <property type="match status" value="1"/>
</dbReference>
<feature type="binding site" evidence="4">
    <location>
        <position position="66"/>
    </location>
    <ligand>
        <name>substrate</name>
    </ligand>
</feature>
<reference evidence="6 7" key="1">
    <citation type="journal article" date="2015" name="Genome Announc.">
        <title>Expanding the biotechnology potential of lactobacilli through comparative genomics of 213 strains and associated genera.</title>
        <authorList>
            <person name="Sun Z."/>
            <person name="Harris H.M."/>
            <person name="McCann A."/>
            <person name="Guo C."/>
            <person name="Argimon S."/>
            <person name="Zhang W."/>
            <person name="Yang X."/>
            <person name="Jeffery I.B."/>
            <person name="Cooney J.C."/>
            <person name="Kagawa T.F."/>
            <person name="Liu W."/>
            <person name="Song Y."/>
            <person name="Salvetti E."/>
            <person name="Wrobel A."/>
            <person name="Rasinkangas P."/>
            <person name="Parkhill J."/>
            <person name="Rea M.C."/>
            <person name="O'Sullivan O."/>
            <person name="Ritari J."/>
            <person name="Douillard F.P."/>
            <person name="Paul Ross R."/>
            <person name="Yang R."/>
            <person name="Briner A.E."/>
            <person name="Felis G.E."/>
            <person name="de Vos W.M."/>
            <person name="Barrangou R."/>
            <person name="Klaenhammer T.R."/>
            <person name="Caufield P.W."/>
            <person name="Cui Y."/>
            <person name="Zhang H."/>
            <person name="O'Toole P.W."/>
        </authorList>
    </citation>
    <scope>NUCLEOTIDE SEQUENCE [LARGE SCALE GENOMIC DNA]</scope>
    <source>
        <strain evidence="6 7">DSM 14340</strain>
    </source>
</reference>
<dbReference type="STRING" id="1423747.FC69_GL000505"/>
<evidence type="ECO:0000313" key="6">
    <source>
        <dbReference type="EMBL" id="KRL58323.1"/>
    </source>
</evidence>
<dbReference type="AlphaFoldDB" id="A0A0R1RXY1"/>
<evidence type="ECO:0000256" key="4">
    <source>
        <dbReference type="PIRSR" id="PIRSR006806-1"/>
    </source>
</evidence>
<dbReference type="InterPro" id="IPR037171">
    <property type="entry name" value="NagB/RpiA_transferase-like"/>
</dbReference>
<dbReference type="PATRIC" id="fig|1423747.3.peg.513"/>
<evidence type="ECO:0000256" key="1">
    <source>
        <dbReference type="ARBA" id="ARBA00010638"/>
    </source>
</evidence>
<comment type="catalytic activity">
    <reaction evidence="5">
        <text>(6S)-5-formyl-5,6,7,8-tetrahydrofolate + ATP = (6R)-5,10-methenyltetrahydrofolate + ADP + phosphate</text>
        <dbReference type="Rhea" id="RHEA:10488"/>
        <dbReference type="ChEBI" id="CHEBI:30616"/>
        <dbReference type="ChEBI" id="CHEBI:43474"/>
        <dbReference type="ChEBI" id="CHEBI:57455"/>
        <dbReference type="ChEBI" id="CHEBI:57457"/>
        <dbReference type="ChEBI" id="CHEBI:456216"/>
        <dbReference type="EC" id="6.3.3.2"/>
    </reaction>
</comment>
<keyword evidence="2 4" id="KW-0547">Nucleotide-binding</keyword>
<keyword evidence="5" id="KW-0460">Magnesium</keyword>